<evidence type="ECO:0000313" key="3">
    <source>
        <dbReference type="Proteomes" id="UP000251960"/>
    </source>
</evidence>
<comment type="caution">
    <text evidence="2">The sequence shown here is derived from an EMBL/GenBank/DDBJ whole genome shotgun (WGS) entry which is preliminary data.</text>
</comment>
<accession>A0A3L6DZ25</accession>
<name>A0A3L6DZ25_MAIZE</name>
<feature type="transmembrane region" description="Helical" evidence="1">
    <location>
        <begin position="6"/>
        <end position="28"/>
    </location>
</feature>
<dbReference type="Proteomes" id="UP000251960">
    <property type="component" value="Chromosome 7"/>
</dbReference>
<keyword evidence="1" id="KW-0812">Transmembrane</keyword>
<evidence type="ECO:0000313" key="2">
    <source>
        <dbReference type="EMBL" id="PWZ13835.1"/>
    </source>
</evidence>
<keyword evidence="1" id="KW-1133">Transmembrane helix</keyword>
<evidence type="ECO:0000256" key="1">
    <source>
        <dbReference type="SAM" id="Phobius"/>
    </source>
</evidence>
<dbReference type="AlphaFoldDB" id="A0A3L6DZ25"/>
<sequence length="42" mass="4950">MTSLYYIKVPVLTIVPCHIFLQITLLLFEMAHKTHSLHIDRI</sequence>
<proteinExistence type="predicted"/>
<keyword evidence="1" id="KW-0472">Membrane</keyword>
<organism evidence="2 3">
    <name type="scientific">Zea mays</name>
    <name type="common">Maize</name>
    <dbReference type="NCBI Taxonomy" id="4577"/>
    <lineage>
        <taxon>Eukaryota</taxon>
        <taxon>Viridiplantae</taxon>
        <taxon>Streptophyta</taxon>
        <taxon>Embryophyta</taxon>
        <taxon>Tracheophyta</taxon>
        <taxon>Spermatophyta</taxon>
        <taxon>Magnoliopsida</taxon>
        <taxon>Liliopsida</taxon>
        <taxon>Poales</taxon>
        <taxon>Poaceae</taxon>
        <taxon>PACMAD clade</taxon>
        <taxon>Panicoideae</taxon>
        <taxon>Andropogonodae</taxon>
        <taxon>Andropogoneae</taxon>
        <taxon>Tripsacinae</taxon>
        <taxon>Zea</taxon>
    </lineage>
</organism>
<reference evidence="2 3" key="1">
    <citation type="journal article" date="2018" name="Nat. Genet.">
        <title>Extensive intraspecific gene order and gene structural variations between Mo17 and other maize genomes.</title>
        <authorList>
            <person name="Sun S."/>
            <person name="Zhou Y."/>
            <person name="Chen J."/>
            <person name="Shi J."/>
            <person name="Zhao H."/>
            <person name="Zhao H."/>
            <person name="Song W."/>
            <person name="Zhang M."/>
            <person name="Cui Y."/>
            <person name="Dong X."/>
            <person name="Liu H."/>
            <person name="Ma X."/>
            <person name="Jiao Y."/>
            <person name="Wang B."/>
            <person name="Wei X."/>
            <person name="Stein J.C."/>
            <person name="Glaubitz J.C."/>
            <person name="Lu F."/>
            <person name="Yu G."/>
            <person name="Liang C."/>
            <person name="Fengler K."/>
            <person name="Li B."/>
            <person name="Rafalski A."/>
            <person name="Schnable P.S."/>
            <person name="Ware D.H."/>
            <person name="Buckler E.S."/>
            <person name="Lai J."/>
        </authorList>
    </citation>
    <scope>NUCLEOTIDE SEQUENCE [LARGE SCALE GENOMIC DNA]</scope>
    <source>
        <strain evidence="3">cv. Missouri 17</strain>
        <tissue evidence="2">Seedling</tissue>
    </source>
</reference>
<protein>
    <submittedName>
        <fullName evidence="2">Uncharacterized protein</fullName>
    </submittedName>
</protein>
<dbReference type="EMBL" id="NCVQ01000008">
    <property type="protein sequence ID" value="PWZ13835.1"/>
    <property type="molecule type" value="Genomic_DNA"/>
</dbReference>
<gene>
    <name evidence="2" type="ORF">Zm00014a_003252</name>
</gene>